<dbReference type="EMBL" id="BARW01041510">
    <property type="protein sequence ID" value="GAJ16678.1"/>
    <property type="molecule type" value="Genomic_DNA"/>
</dbReference>
<comment type="caution">
    <text evidence="2">The sequence shown here is derived from an EMBL/GenBank/DDBJ whole genome shotgun (WGS) entry which is preliminary data.</text>
</comment>
<dbReference type="AlphaFoldDB" id="X1UGQ4"/>
<evidence type="ECO:0000256" key="1">
    <source>
        <dbReference type="SAM" id="MobiDB-lite"/>
    </source>
</evidence>
<reference evidence="2" key="1">
    <citation type="journal article" date="2014" name="Front. Microbiol.">
        <title>High frequency of phylogenetically diverse reductive dehalogenase-homologous genes in deep subseafloor sedimentary metagenomes.</title>
        <authorList>
            <person name="Kawai M."/>
            <person name="Futagami T."/>
            <person name="Toyoda A."/>
            <person name="Takaki Y."/>
            <person name="Nishi S."/>
            <person name="Hori S."/>
            <person name="Arai W."/>
            <person name="Tsubouchi T."/>
            <person name="Morono Y."/>
            <person name="Uchiyama I."/>
            <person name="Ito T."/>
            <person name="Fujiyama A."/>
            <person name="Inagaki F."/>
            <person name="Takami H."/>
        </authorList>
    </citation>
    <scope>NUCLEOTIDE SEQUENCE</scope>
    <source>
        <strain evidence="2">Expedition CK06-06</strain>
    </source>
</reference>
<feature type="region of interest" description="Disordered" evidence="1">
    <location>
        <begin position="23"/>
        <end position="51"/>
    </location>
</feature>
<accession>X1UGQ4</accession>
<proteinExistence type="predicted"/>
<gene>
    <name evidence="2" type="ORF">S12H4_62114</name>
</gene>
<feature type="non-terminal residue" evidence="2">
    <location>
        <position position="1"/>
    </location>
</feature>
<evidence type="ECO:0000313" key="2">
    <source>
        <dbReference type="EMBL" id="GAJ16678.1"/>
    </source>
</evidence>
<protein>
    <submittedName>
        <fullName evidence="2">Uncharacterized protein</fullName>
    </submittedName>
</protein>
<sequence length="51" mass="5627">ADFDFFDFVVIFLRDLRMGLPGFEPGSSGPKPESLTKLAHSPLKNKGYGNL</sequence>
<organism evidence="2">
    <name type="scientific">marine sediment metagenome</name>
    <dbReference type="NCBI Taxonomy" id="412755"/>
    <lineage>
        <taxon>unclassified sequences</taxon>
        <taxon>metagenomes</taxon>
        <taxon>ecological metagenomes</taxon>
    </lineage>
</organism>
<name>X1UGQ4_9ZZZZ</name>